<feature type="domain" description="Thioredoxin-like fold" evidence="9">
    <location>
        <begin position="114"/>
        <end position="233"/>
    </location>
</feature>
<dbReference type="PANTHER" id="PTHR35272:SF3">
    <property type="entry name" value="THIOL:DISULFIDE INTERCHANGE PROTEIN DSBC"/>
    <property type="match status" value="1"/>
</dbReference>
<evidence type="ECO:0000256" key="1">
    <source>
        <dbReference type="ARBA" id="ARBA00004418"/>
    </source>
</evidence>
<evidence type="ECO:0000313" key="10">
    <source>
        <dbReference type="EMBL" id="POZ53150.1"/>
    </source>
</evidence>
<dbReference type="InterPro" id="IPR036249">
    <property type="entry name" value="Thioredoxin-like_sf"/>
</dbReference>
<dbReference type="GO" id="GO:0042597">
    <property type="term" value="C:periplasmic space"/>
    <property type="evidence" value="ECO:0007669"/>
    <property type="project" value="UniProtKB-SubCell"/>
</dbReference>
<evidence type="ECO:0000256" key="5">
    <source>
        <dbReference type="ARBA" id="ARBA00023157"/>
    </source>
</evidence>
<keyword evidence="6 7" id="KW-0676">Redox-active center</keyword>
<keyword evidence="5" id="KW-1015">Disulfide bond</keyword>
<dbReference type="EMBL" id="PGFZ01000001">
    <property type="protein sequence ID" value="POZ53150.1"/>
    <property type="molecule type" value="Genomic_DNA"/>
</dbReference>
<comment type="function">
    <text evidence="7">Required for disulfide bond formation in some periplasmic proteins. Acts by transferring its disulfide bond to other proteins and is reduced in the process.</text>
</comment>
<dbReference type="AlphaFoldDB" id="A0A2S5CQQ0"/>
<sequence length="240" mass="26554">MKKLLKIAALSVTALSLAVAHADETAIKQMLAKSMPDVRVDSVRPSDIKGIYEVMVGANILYATEDGKYIFQGRLIDVESRADLTEQKLGAVRLAALDKLGEAKMIIFKAKIPKYTVTIFTDIDCAYCRKLHSEIDSYMAQGITIRYVFFPRAGKGSESYNKAVSVWCAKDRNAALTAAKKDQSIDNKSCENPVDEHMQLAADFDVKGTPMIITEKGNVYPGYLPAKELVQALEIEKKPR</sequence>
<dbReference type="SUPFAM" id="SSF54423">
    <property type="entry name" value="DsbC/DsbG N-terminal domain-like"/>
    <property type="match status" value="1"/>
</dbReference>
<dbReference type="InterPro" id="IPR009094">
    <property type="entry name" value="DiS-bond_isomerase_DsbC/G_N_sf"/>
</dbReference>
<evidence type="ECO:0000259" key="9">
    <source>
        <dbReference type="Pfam" id="PF13098"/>
    </source>
</evidence>
<dbReference type="Gene3D" id="3.10.450.70">
    <property type="entry name" value="Disulphide bond isomerase, DsbC/G, N-terminal"/>
    <property type="match status" value="1"/>
</dbReference>
<dbReference type="Gene3D" id="3.40.30.10">
    <property type="entry name" value="Glutaredoxin"/>
    <property type="match status" value="1"/>
</dbReference>
<dbReference type="RefSeq" id="WP_103972966.1">
    <property type="nucleotide sequence ID" value="NZ_PGFZ01000001.1"/>
</dbReference>
<dbReference type="PANTHER" id="PTHR35272">
    <property type="entry name" value="THIOL:DISULFIDE INTERCHANGE PROTEIN DSBC-RELATED"/>
    <property type="match status" value="1"/>
</dbReference>
<feature type="chain" id="PRO_5015368863" description="Thiol:disulfide interchange protein" evidence="7">
    <location>
        <begin position="23"/>
        <end position="240"/>
    </location>
</feature>
<dbReference type="Proteomes" id="UP000237423">
    <property type="component" value="Unassembled WGS sequence"/>
</dbReference>
<name>A0A2S5CQQ0_9GAMM</name>
<feature type="signal peptide" evidence="7">
    <location>
        <begin position="1"/>
        <end position="22"/>
    </location>
</feature>
<protein>
    <recommendedName>
        <fullName evidence="7">Thiol:disulfide interchange protein</fullName>
    </recommendedName>
</protein>
<dbReference type="CDD" id="cd03020">
    <property type="entry name" value="DsbA_DsbC_DsbG"/>
    <property type="match status" value="1"/>
</dbReference>
<evidence type="ECO:0000313" key="11">
    <source>
        <dbReference type="Proteomes" id="UP000237423"/>
    </source>
</evidence>
<accession>A0A2S5CQQ0</accession>
<dbReference type="Pfam" id="PF10411">
    <property type="entry name" value="DsbC_N"/>
    <property type="match status" value="1"/>
</dbReference>
<evidence type="ECO:0000256" key="3">
    <source>
        <dbReference type="ARBA" id="ARBA00022729"/>
    </source>
</evidence>
<evidence type="ECO:0000256" key="2">
    <source>
        <dbReference type="ARBA" id="ARBA00009813"/>
    </source>
</evidence>
<feature type="domain" description="Disulphide bond isomerase DsbC/G N-terminal" evidence="8">
    <location>
        <begin position="19"/>
        <end position="86"/>
    </location>
</feature>
<gene>
    <name evidence="10" type="ORF">AADEFJLK_00164</name>
</gene>
<evidence type="ECO:0000256" key="6">
    <source>
        <dbReference type="ARBA" id="ARBA00023284"/>
    </source>
</evidence>
<comment type="caution">
    <text evidence="10">The sequence shown here is derived from an EMBL/GenBank/DDBJ whole genome shotgun (WGS) entry which is preliminary data.</text>
</comment>
<dbReference type="InterPro" id="IPR033954">
    <property type="entry name" value="DiS-bond_Isoase_DsbC/G"/>
</dbReference>
<evidence type="ECO:0000259" key="8">
    <source>
        <dbReference type="Pfam" id="PF10411"/>
    </source>
</evidence>
<keyword evidence="4 7" id="KW-0574">Periplasm</keyword>
<organism evidence="10 11">
    <name type="scientific">Methylovulum psychrotolerans</name>
    <dbReference type="NCBI Taxonomy" id="1704499"/>
    <lineage>
        <taxon>Bacteria</taxon>
        <taxon>Pseudomonadati</taxon>
        <taxon>Pseudomonadota</taxon>
        <taxon>Gammaproteobacteria</taxon>
        <taxon>Methylococcales</taxon>
        <taxon>Methylococcaceae</taxon>
        <taxon>Methylovulum</taxon>
    </lineage>
</organism>
<dbReference type="InterPro" id="IPR018950">
    <property type="entry name" value="DiS-bond_isomerase_DsbC/G_N"/>
</dbReference>
<evidence type="ECO:0000256" key="7">
    <source>
        <dbReference type="RuleBase" id="RU364038"/>
    </source>
</evidence>
<keyword evidence="3 7" id="KW-0732">Signal</keyword>
<dbReference type="InterPro" id="IPR012336">
    <property type="entry name" value="Thioredoxin-like_fold"/>
</dbReference>
<proteinExistence type="inferred from homology"/>
<evidence type="ECO:0000256" key="4">
    <source>
        <dbReference type="ARBA" id="ARBA00022764"/>
    </source>
</evidence>
<comment type="similarity">
    <text evidence="2 7">Belongs to the thioredoxin family. DsbC subfamily.</text>
</comment>
<reference evidence="10 11" key="1">
    <citation type="submission" date="2017-11" db="EMBL/GenBank/DDBJ databases">
        <title>Draft Genome Sequence of Methylobacter psychrotolerans Sph1T, an Obligate Methanotroph from Low-Temperature Environments.</title>
        <authorList>
            <person name="Oshkin I.Y."/>
            <person name="Miroshnikov K."/>
            <person name="Belova S.E."/>
            <person name="Korzhenkov A."/>
            <person name="Toshchakov S.V."/>
            <person name="Dedysh S.N."/>
        </authorList>
    </citation>
    <scope>NUCLEOTIDE SEQUENCE [LARGE SCALE GENOMIC DNA]</scope>
    <source>
        <strain evidence="10 11">Sph1</strain>
    </source>
</reference>
<dbReference type="Pfam" id="PF13098">
    <property type="entry name" value="Thioredoxin_2"/>
    <property type="match status" value="1"/>
</dbReference>
<comment type="subcellular location">
    <subcellularLocation>
        <location evidence="1 7">Periplasm</location>
    </subcellularLocation>
</comment>
<dbReference type="InterPro" id="IPR051470">
    <property type="entry name" value="Thiol:disulfide_interchange"/>
</dbReference>
<dbReference type="SUPFAM" id="SSF52833">
    <property type="entry name" value="Thioredoxin-like"/>
    <property type="match status" value="1"/>
</dbReference>